<dbReference type="Gene3D" id="3.10.310.70">
    <property type="match status" value="1"/>
</dbReference>
<evidence type="ECO:0000259" key="1">
    <source>
        <dbReference type="Pfam" id="PF07969"/>
    </source>
</evidence>
<evidence type="ECO:0000313" key="2">
    <source>
        <dbReference type="EMBL" id="NYB74734.1"/>
    </source>
</evidence>
<dbReference type="PANTHER" id="PTHR22642">
    <property type="entry name" value="IMIDAZOLONEPROPIONASE"/>
    <property type="match status" value="1"/>
</dbReference>
<reference evidence="2" key="1">
    <citation type="submission" date="2020-07" db="EMBL/GenBank/DDBJ databases">
        <title>Genomic analysis of a strain of Sedimentibacter Hydroxybenzoicus DSM7310.</title>
        <authorList>
            <person name="Ma S."/>
        </authorList>
    </citation>
    <scope>NUCLEOTIDE SEQUENCE</scope>
    <source>
        <strain evidence="2">DSM 7310</strain>
    </source>
</reference>
<accession>A0A974BKA0</accession>
<dbReference type="RefSeq" id="WP_179238438.1">
    <property type="nucleotide sequence ID" value="NZ_JACBNQ010000012.1"/>
</dbReference>
<comment type="caution">
    <text evidence="2">The sequence shown here is derived from an EMBL/GenBank/DDBJ whole genome shotgun (WGS) entry which is preliminary data.</text>
</comment>
<dbReference type="AlphaFoldDB" id="A0A974BKA0"/>
<dbReference type="EMBL" id="JACBNQ010000012">
    <property type="protein sequence ID" value="NYB74734.1"/>
    <property type="molecule type" value="Genomic_DNA"/>
</dbReference>
<dbReference type="SUPFAM" id="SSF51556">
    <property type="entry name" value="Metallo-dependent hydrolases"/>
    <property type="match status" value="1"/>
</dbReference>
<dbReference type="Pfam" id="PF07969">
    <property type="entry name" value="Amidohydro_3"/>
    <property type="match status" value="1"/>
</dbReference>
<proteinExistence type="predicted"/>
<gene>
    <name evidence="2" type="ORF">HZF24_11360</name>
</gene>
<evidence type="ECO:0000313" key="3">
    <source>
        <dbReference type="Proteomes" id="UP000611629"/>
    </source>
</evidence>
<dbReference type="Proteomes" id="UP000611629">
    <property type="component" value="Unassembled WGS sequence"/>
</dbReference>
<dbReference type="InterPro" id="IPR032466">
    <property type="entry name" value="Metal_Hydrolase"/>
</dbReference>
<dbReference type="GO" id="GO:0016810">
    <property type="term" value="F:hydrolase activity, acting on carbon-nitrogen (but not peptide) bonds"/>
    <property type="evidence" value="ECO:0007669"/>
    <property type="project" value="InterPro"/>
</dbReference>
<dbReference type="InterPro" id="IPR013108">
    <property type="entry name" value="Amidohydro_3"/>
</dbReference>
<sequence length="535" mass="59732">MITILKNAKIYVDKGNFQESILIDNGIIKEIGTNEYISKFGADKEIDLCGKTVLPGLNDSHMHLLATGEAMSLCDLTQCRSIDEIIETSKRFLTNNTNPNIIVGRGWNQDNFAAGEKRILNRLDLDKVSTDIPIIFKRICEHVATVNSKALKMLNIDESTFVDGGEIIIGSDGKPNGILTENAISLTDAIIPTKTDADREKEFLKAAEYAVSVGLTSVQSNDVINGNHRDIFRILHNIYDNKKTKLKYDTQFNFQNINYFNEYLETEFKTGTYDGKFLSKGALKLFKDGSLGGRTALMLNDYHDEPGIKGVAALSDDQLEEMCYAATSHNIRVITHAIGDGAIESVIKAYEKTIDKRNKNNSLRHGIVHCQITNKNQLKRIAELNISVMYQPIFLDCDTKIVEQRIGKELASTSYAFNTLNKLCVPISFGTDSPVENCNPFPNIYCAVTRQRLDGTPIGGYVPAERLSVEDAIDIYTAGSAYNEFKESIKGRLYKGYAADLVVLNTDIFTIDHNEIKNIKVDLTMIDGEIVFERK</sequence>
<dbReference type="PANTHER" id="PTHR22642:SF2">
    <property type="entry name" value="PROTEIN LONG AFTER FAR-RED 3"/>
    <property type="match status" value="1"/>
</dbReference>
<dbReference type="SUPFAM" id="SSF51338">
    <property type="entry name" value="Composite domain of metallo-dependent hydrolases"/>
    <property type="match status" value="1"/>
</dbReference>
<dbReference type="Gene3D" id="2.30.40.10">
    <property type="entry name" value="Urease, subunit C, domain 1"/>
    <property type="match status" value="1"/>
</dbReference>
<feature type="domain" description="Amidohydrolase 3" evidence="1">
    <location>
        <begin position="44"/>
        <end position="532"/>
    </location>
</feature>
<dbReference type="InterPro" id="IPR033932">
    <property type="entry name" value="YtcJ-like"/>
</dbReference>
<name>A0A974BKA0_SEDHY</name>
<organism evidence="2 3">
    <name type="scientific">Sedimentibacter hydroxybenzoicus DSM 7310</name>
    <dbReference type="NCBI Taxonomy" id="1123245"/>
    <lineage>
        <taxon>Bacteria</taxon>
        <taxon>Bacillati</taxon>
        <taxon>Bacillota</taxon>
        <taxon>Tissierellia</taxon>
        <taxon>Sedimentibacter</taxon>
    </lineage>
</organism>
<keyword evidence="3" id="KW-1185">Reference proteome</keyword>
<dbReference type="CDD" id="cd01300">
    <property type="entry name" value="YtcJ_like"/>
    <property type="match status" value="1"/>
</dbReference>
<dbReference type="InterPro" id="IPR011059">
    <property type="entry name" value="Metal-dep_hydrolase_composite"/>
</dbReference>
<dbReference type="Gene3D" id="3.20.20.140">
    <property type="entry name" value="Metal-dependent hydrolases"/>
    <property type="match status" value="1"/>
</dbReference>
<protein>
    <submittedName>
        <fullName evidence="2">Amidohydrolase</fullName>
    </submittedName>
</protein>